<accession>A0A4R3KTP7</accession>
<dbReference type="SUPFAM" id="SSF50037">
    <property type="entry name" value="C-terminal domain of transcriptional repressors"/>
    <property type="match status" value="1"/>
</dbReference>
<dbReference type="Proteomes" id="UP000294567">
    <property type="component" value="Unassembled WGS sequence"/>
</dbReference>
<dbReference type="RefSeq" id="WP_132027741.1">
    <property type="nucleotide sequence ID" value="NZ_CP068564.1"/>
</dbReference>
<dbReference type="PANTHER" id="PTHR42954">
    <property type="entry name" value="FE(2+) TRANSPORT PROTEIN A"/>
    <property type="match status" value="1"/>
</dbReference>
<comment type="caution">
    <text evidence="3">The sequence shown here is derived from an EMBL/GenBank/DDBJ whole genome shotgun (WGS) entry which is preliminary data.</text>
</comment>
<feature type="domain" description="Ferrous iron transporter FeoA-like" evidence="2">
    <location>
        <begin position="2"/>
        <end position="73"/>
    </location>
</feature>
<keyword evidence="1" id="KW-0408">Iron</keyword>
<evidence type="ECO:0000259" key="2">
    <source>
        <dbReference type="SMART" id="SM00899"/>
    </source>
</evidence>
<reference evidence="3 4" key="1">
    <citation type="submission" date="2019-03" db="EMBL/GenBank/DDBJ databases">
        <title>Genomic Encyclopedia of Type Strains, Phase IV (KMG-IV): sequencing the most valuable type-strain genomes for metagenomic binning, comparative biology and taxonomic classification.</title>
        <authorList>
            <person name="Goeker M."/>
        </authorList>
    </citation>
    <scope>NUCLEOTIDE SEQUENCE [LARGE SCALE GENOMIC DNA]</scope>
    <source>
        <strain evidence="3 4">DSM 26752</strain>
    </source>
</reference>
<evidence type="ECO:0000256" key="1">
    <source>
        <dbReference type="ARBA" id="ARBA00023004"/>
    </source>
</evidence>
<dbReference type="GO" id="GO:0046914">
    <property type="term" value="F:transition metal ion binding"/>
    <property type="evidence" value="ECO:0007669"/>
    <property type="project" value="InterPro"/>
</dbReference>
<sequence>MKSLDTIPIGSTVKVKKISKDTHIKRRLLDMGVIPGVTIEVVGKAPLGDPIEIFLRGYKLTLRKDEAANIFVE</sequence>
<dbReference type="InterPro" id="IPR052713">
    <property type="entry name" value="FeoA"/>
</dbReference>
<dbReference type="InterPro" id="IPR007167">
    <property type="entry name" value="Fe-transptr_FeoA-like"/>
</dbReference>
<evidence type="ECO:0000313" key="4">
    <source>
        <dbReference type="Proteomes" id="UP000294567"/>
    </source>
</evidence>
<dbReference type="PANTHER" id="PTHR42954:SF2">
    <property type="entry name" value="FE(2+) TRANSPORT PROTEIN A"/>
    <property type="match status" value="1"/>
</dbReference>
<dbReference type="Pfam" id="PF04023">
    <property type="entry name" value="FeoA"/>
    <property type="match status" value="1"/>
</dbReference>
<gene>
    <name evidence="3" type="ORF">EDD65_10762</name>
</gene>
<keyword evidence="4" id="KW-1185">Reference proteome</keyword>
<dbReference type="InterPro" id="IPR008988">
    <property type="entry name" value="Transcriptional_repressor_C"/>
</dbReference>
<dbReference type="SMART" id="SM00899">
    <property type="entry name" value="FeoA"/>
    <property type="match status" value="1"/>
</dbReference>
<dbReference type="AlphaFoldDB" id="A0A4R3KTP7"/>
<proteinExistence type="predicted"/>
<dbReference type="EMBL" id="SMAE01000007">
    <property type="protein sequence ID" value="TCS88709.1"/>
    <property type="molecule type" value="Genomic_DNA"/>
</dbReference>
<name>A0A4R3KTP7_9FIRM</name>
<dbReference type="OrthoDB" id="9811076at2"/>
<evidence type="ECO:0000313" key="3">
    <source>
        <dbReference type="EMBL" id="TCS88709.1"/>
    </source>
</evidence>
<protein>
    <submittedName>
        <fullName evidence="3">Ferrous iron transport protein A</fullName>
    </submittedName>
</protein>
<dbReference type="Gene3D" id="2.30.30.90">
    <property type="match status" value="1"/>
</dbReference>
<organism evidence="3 4">
    <name type="scientific">Keratinibaculum paraultunense</name>
    <dbReference type="NCBI Taxonomy" id="1278232"/>
    <lineage>
        <taxon>Bacteria</taxon>
        <taxon>Bacillati</taxon>
        <taxon>Bacillota</taxon>
        <taxon>Tissierellia</taxon>
        <taxon>Tissierellales</taxon>
        <taxon>Tepidimicrobiaceae</taxon>
        <taxon>Keratinibaculum</taxon>
    </lineage>
</organism>
<dbReference type="InterPro" id="IPR038157">
    <property type="entry name" value="FeoA_core_dom"/>
</dbReference>